<feature type="chain" id="PRO_5045445959" description="Lipid/polyisoprenoid-binding YceI-like domain-containing protein" evidence="1">
    <location>
        <begin position="20"/>
        <end position="186"/>
    </location>
</feature>
<sequence>MKKYVFLLSAAFSFLCANGIDTESVKVEFEGYKTSEMVGTKGVFKTGKFMFGKDNSSISSQLKNAKAVLSTKDIDMHDDNGIITTNIVQTFFEVLNANSDIHVSFENVVEGKDMGVITAKVTIGKESDLVPMTYKINDGKLVAKGDLDLHAFKNSSKALKALSDVAPGHKGISWPLVEITFSADIK</sequence>
<dbReference type="Proteomes" id="UP001057522">
    <property type="component" value="Unassembled WGS sequence"/>
</dbReference>
<evidence type="ECO:0008006" key="4">
    <source>
        <dbReference type="Google" id="ProtNLM"/>
    </source>
</evidence>
<evidence type="ECO:0000313" key="3">
    <source>
        <dbReference type="Proteomes" id="UP001057522"/>
    </source>
</evidence>
<proteinExistence type="predicted"/>
<reference evidence="2" key="1">
    <citation type="submission" date="2022-06" db="EMBL/GenBank/DDBJ databases">
        <title>Helicobacter colisuis sp. nov.</title>
        <authorList>
            <person name="Papic B."/>
            <person name="Gruntar I."/>
        </authorList>
    </citation>
    <scope>NUCLEOTIDE SEQUENCE</scope>
    <source>
        <strain evidence="2">11154-15</strain>
    </source>
</reference>
<keyword evidence="1" id="KW-0732">Signal</keyword>
<organism evidence="2 3">
    <name type="scientific">Helicobacter colisuis</name>
    <dbReference type="NCBI Taxonomy" id="2949739"/>
    <lineage>
        <taxon>Bacteria</taxon>
        <taxon>Pseudomonadati</taxon>
        <taxon>Campylobacterota</taxon>
        <taxon>Epsilonproteobacteria</taxon>
        <taxon>Campylobacterales</taxon>
        <taxon>Helicobacteraceae</taxon>
        <taxon>Helicobacter</taxon>
    </lineage>
</organism>
<evidence type="ECO:0000313" key="2">
    <source>
        <dbReference type="EMBL" id="MCL9819399.1"/>
    </source>
</evidence>
<name>A0ABT0TU68_9HELI</name>
<dbReference type="RefSeq" id="WP_250604092.1">
    <property type="nucleotide sequence ID" value="NZ_JAMOKX010000003.1"/>
</dbReference>
<comment type="caution">
    <text evidence="2">The sequence shown here is derived from an EMBL/GenBank/DDBJ whole genome shotgun (WGS) entry which is preliminary data.</text>
</comment>
<feature type="signal peptide" evidence="1">
    <location>
        <begin position="1"/>
        <end position="19"/>
    </location>
</feature>
<dbReference type="EMBL" id="JAMOKX010000003">
    <property type="protein sequence ID" value="MCL9819399.1"/>
    <property type="molecule type" value="Genomic_DNA"/>
</dbReference>
<protein>
    <recommendedName>
        <fullName evidence="4">Lipid/polyisoprenoid-binding YceI-like domain-containing protein</fullName>
    </recommendedName>
</protein>
<evidence type="ECO:0000256" key="1">
    <source>
        <dbReference type="SAM" id="SignalP"/>
    </source>
</evidence>
<gene>
    <name evidence="2" type="ORF">NCR95_04340</name>
</gene>
<accession>A0ABT0TU68</accession>
<keyword evidence="3" id="KW-1185">Reference proteome</keyword>